<dbReference type="Pfam" id="PF07715">
    <property type="entry name" value="Plug"/>
    <property type="match status" value="1"/>
</dbReference>
<keyword evidence="3 10" id="KW-0813">Transport</keyword>
<dbReference type="Gene3D" id="2.40.170.20">
    <property type="entry name" value="TonB-dependent receptor, beta-barrel domain"/>
    <property type="match status" value="1"/>
</dbReference>
<evidence type="ECO:0000256" key="8">
    <source>
        <dbReference type="ARBA" id="ARBA00023170"/>
    </source>
</evidence>
<protein>
    <submittedName>
        <fullName evidence="14">TonB-dependent receptor</fullName>
    </submittedName>
</protein>
<dbReference type="PANTHER" id="PTHR40980:SF3">
    <property type="entry name" value="TONB-DEPENDENT RECEPTOR-LIKE BETA-BARREL DOMAIN-CONTAINING PROTEIN"/>
    <property type="match status" value="1"/>
</dbReference>
<evidence type="ECO:0000256" key="3">
    <source>
        <dbReference type="ARBA" id="ARBA00022448"/>
    </source>
</evidence>
<dbReference type="PROSITE" id="PS52016">
    <property type="entry name" value="TONB_DEPENDENT_REC_3"/>
    <property type="match status" value="1"/>
</dbReference>
<gene>
    <name evidence="14" type="ORF">GCM10009107_34400</name>
</gene>
<evidence type="ECO:0000259" key="12">
    <source>
        <dbReference type="Pfam" id="PF00593"/>
    </source>
</evidence>
<evidence type="ECO:0000256" key="11">
    <source>
        <dbReference type="RuleBase" id="RU003357"/>
    </source>
</evidence>
<dbReference type="InterPro" id="IPR012910">
    <property type="entry name" value="Plug_dom"/>
</dbReference>
<dbReference type="NCBIfam" id="TIGR01782">
    <property type="entry name" value="TonB-Xanth-Caul"/>
    <property type="match status" value="1"/>
</dbReference>
<keyword evidence="6 11" id="KW-0798">TonB box</keyword>
<dbReference type="InterPro" id="IPR010104">
    <property type="entry name" value="TonB_rcpt_bac"/>
</dbReference>
<sequence>MSVTTLAPGSSPHPAQASRRTLAGLLAAASPLWACGQPVDPEPSPATAGTTEQLAQVVVTGTRASLMSAQQLKRNSLEVVDAVLADDILKLPDFSVTDALQRVTGVQVARDRGDGTATAIRGLTQMQTTLNGREVFSAGTGRNLEFADIPAEMLASLRVYKTSSASQIEGGIGGLVDMRTRRPFDFAGREAAISLRRVDSQLAQAGANQFSVLASDRWQTAGAGEFGLLVNVSRQDRAWREDQKSTGNPIARSDIVAGQIVNVASSTSEATSVGLRRRTGIAGVLQWRPNEQLELYAEAISARLATRQDSYQINASAAPTFQADSVQLFPGTSDVRRITWTNAPISILSFARDTTDRTRSAALGGSWRDEATTLKLDLSHARSFNHLFFSGPTLAGTAASFTQDVSTPVPFTRVGGTDLLDPHNFQVSSIAYRTRPFEGHLAAGTIDLEQVLQGSFLRTLEAGLRFARRGATDSPGLVFADAPVSGVSAADQAGFAVPNPYGDFLGTGSSNSLAHYIVGNLDAARDAVTYRSAFGITTPIPAGGNPLGLWTIREDTQAAYAATVFKASAWPLDGNAGLRIVRTSESVDGNQALPATGSTAPITIASSYVDLLPSVNLRYRLAPGWQLRAAASKTLTRPNFDQLSPSVTLVRNSVDPTLNQGAAGNPGLAPVRSRNLDLALETYFSATTLAHLTGFVKKVDGFVTTVSDPETHDGVTYQVSRPQNGPMADVRGLEIGYQQFFDWLPGAWRGLGLQANYTYVDSEMRGTGLPLQNFSKNSCNLIGLYEFGQVSARLAYNWRSRFLSGITNIVNLGSQPVYTRGYGWLDASLRWKVSTQLTLALEGNNLLNTRRTSYYTVATRPQSAWINDIQIGLGATLRF</sequence>
<comment type="subcellular location">
    <subcellularLocation>
        <location evidence="1 10">Cell outer membrane</location>
        <topology evidence="1 10">Multi-pass membrane protein</topology>
    </subcellularLocation>
</comment>
<evidence type="ECO:0000256" key="10">
    <source>
        <dbReference type="PROSITE-ProRule" id="PRU01360"/>
    </source>
</evidence>
<dbReference type="InterPro" id="IPR000531">
    <property type="entry name" value="Beta-barrel_TonB"/>
</dbReference>
<dbReference type="Proteomes" id="UP001500279">
    <property type="component" value="Unassembled WGS sequence"/>
</dbReference>
<reference evidence="14 15" key="1">
    <citation type="journal article" date="2019" name="Int. J. Syst. Evol. Microbiol.">
        <title>The Global Catalogue of Microorganisms (GCM) 10K type strain sequencing project: providing services to taxonomists for standard genome sequencing and annotation.</title>
        <authorList>
            <consortium name="The Broad Institute Genomics Platform"/>
            <consortium name="The Broad Institute Genome Sequencing Center for Infectious Disease"/>
            <person name="Wu L."/>
            <person name="Ma J."/>
        </authorList>
    </citation>
    <scope>NUCLEOTIDE SEQUENCE [LARGE SCALE GENOMIC DNA]</scope>
    <source>
        <strain evidence="14 15">JCM 15503</strain>
    </source>
</reference>
<keyword evidence="15" id="KW-1185">Reference proteome</keyword>
<dbReference type="InterPro" id="IPR037066">
    <property type="entry name" value="Plug_dom_sf"/>
</dbReference>
<feature type="domain" description="TonB-dependent receptor-like beta-barrel" evidence="12">
    <location>
        <begin position="386"/>
        <end position="846"/>
    </location>
</feature>
<evidence type="ECO:0000256" key="9">
    <source>
        <dbReference type="ARBA" id="ARBA00023237"/>
    </source>
</evidence>
<keyword evidence="4 10" id="KW-1134">Transmembrane beta strand</keyword>
<evidence type="ECO:0000256" key="1">
    <source>
        <dbReference type="ARBA" id="ARBA00004571"/>
    </source>
</evidence>
<organism evidence="14 15">
    <name type="scientific">Ideonella azotifigens</name>
    <dbReference type="NCBI Taxonomy" id="513160"/>
    <lineage>
        <taxon>Bacteria</taxon>
        <taxon>Pseudomonadati</taxon>
        <taxon>Pseudomonadota</taxon>
        <taxon>Betaproteobacteria</taxon>
        <taxon>Burkholderiales</taxon>
        <taxon>Sphaerotilaceae</taxon>
        <taxon>Ideonella</taxon>
    </lineage>
</organism>
<keyword evidence="8 14" id="KW-0675">Receptor</keyword>
<comment type="similarity">
    <text evidence="2 10 11">Belongs to the TonB-dependent receptor family.</text>
</comment>
<evidence type="ECO:0000256" key="6">
    <source>
        <dbReference type="ARBA" id="ARBA00023077"/>
    </source>
</evidence>
<keyword evidence="9 10" id="KW-0998">Cell outer membrane</keyword>
<evidence type="ECO:0000256" key="2">
    <source>
        <dbReference type="ARBA" id="ARBA00009810"/>
    </source>
</evidence>
<evidence type="ECO:0000259" key="13">
    <source>
        <dbReference type="Pfam" id="PF07715"/>
    </source>
</evidence>
<dbReference type="CDD" id="cd01347">
    <property type="entry name" value="ligand_gated_channel"/>
    <property type="match status" value="1"/>
</dbReference>
<comment type="caution">
    <text evidence="14">The sequence shown here is derived from an EMBL/GenBank/DDBJ whole genome shotgun (WGS) entry which is preliminary data.</text>
</comment>
<evidence type="ECO:0000256" key="5">
    <source>
        <dbReference type="ARBA" id="ARBA00022692"/>
    </source>
</evidence>
<proteinExistence type="inferred from homology"/>
<evidence type="ECO:0000256" key="4">
    <source>
        <dbReference type="ARBA" id="ARBA00022452"/>
    </source>
</evidence>
<dbReference type="SUPFAM" id="SSF56935">
    <property type="entry name" value="Porins"/>
    <property type="match status" value="1"/>
</dbReference>
<feature type="domain" description="TonB-dependent receptor plug" evidence="13">
    <location>
        <begin position="74"/>
        <end position="174"/>
    </location>
</feature>
<dbReference type="Gene3D" id="2.170.130.10">
    <property type="entry name" value="TonB-dependent receptor, plug domain"/>
    <property type="match status" value="1"/>
</dbReference>
<keyword evidence="5 10" id="KW-0812">Transmembrane</keyword>
<evidence type="ECO:0000256" key="7">
    <source>
        <dbReference type="ARBA" id="ARBA00023136"/>
    </source>
</evidence>
<evidence type="ECO:0000313" key="15">
    <source>
        <dbReference type="Proteomes" id="UP001500279"/>
    </source>
</evidence>
<dbReference type="Pfam" id="PF00593">
    <property type="entry name" value="TonB_dep_Rec_b-barrel"/>
    <property type="match status" value="1"/>
</dbReference>
<keyword evidence="7 10" id="KW-0472">Membrane</keyword>
<evidence type="ECO:0000313" key="14">
    <source>
        <dbReference type="EMBL" id="GAA0756184.1"/>
    </source>
</evidence>
<dbReference type="PANTHER" id="PTHR40980">
    <property type="entry name" value="PLUG DOMAIN-CONTAINING PROTEIN"/>
    <property type="match status" value="1"/>
</dbReference>
<name>A0ABN1K6A2_9BURK</name>
<accession>A0ABN1K6A2</accession>
<dbReference type="InterPro" id="IPR036942">
    <property type="entry name" value="Beta-barrel_TonB_sf"/>
</dbReference>
<dbReference type="InterPro" id="IPR039426">
    <property type="entry name" value="TonB-dep_rcpt-like"/>
</dbReference>
<dbReference type="RefSeq" id="WP_141287465.1">
    <property type="nucleotide sequence ID" value="NZ_BAAAEW010000022.1"/>
</dbReference>
<dbReference type="EMBL" id="BAAAEW010000022">
    <property type="protein sequence ID" value="GAA0756184.1"/>
    <property type="molecule type" value="Genomic_DNA"/>
</dbReference>